<proteinExistence type="inferred from homology"/>
<dbReference type="Pfam" id="PF00282">
    <property type="entry name" value="Pyridoxal_deC"/>
    <property type="match status" value="2"/>
</dbReference>
<evidence type="ECO:0000313" key="7">
    <source>
        <dbReference type="EMBL" id="KAK9805262.1"/>
    </source>
</evidence>
<dbReference type="Gene3D" id="3.40.640.10">
    <property type="entry name" value="Type I PLP-dependent aspartate aminotransferase-like (Major domain)"/>
    <property type="match status" value="2"/>
</dbReference>
<dbReference type="GO" id="GO:0019752">
    <property type="term" value="P:carboxylic acid metabolic process"/>
    <property type="evidence" value="ECO:0007669"/>
    <property type="project" value="InterPro"/>
</dbReference>
<keyword evidence="5 6" id="KW-0456">Lyase</keyword>
<dbReference type="PANTHER" id="PTHR11999:SF70">
    <property type="entry name" value="MIP05841P"/>
    <property type="match status" value="1"/>
</dbReference>
<dbReference type="PANTHER" id="PTHR11999">
    <property type="entry name" value="GROUP II PYRIDOXAL-5-PHOSPHATE DECARBOXYLASE"/>
    <property type="match status" value="1"/>
</dbReference>
<dbReference type="Gene3D" id="3.90.1150.10">
    <property type="entry name" value="Aspartate Aminotransferase, domain 1"/>
    <property type="match status" value="1"/>
</dbReference>
<gene>
    <name evidence="7" type="ORF">WJX72_009518</name>
</gene>
<evidence type="ECO:0000256" key="1">
    <source>
        <dbReference type="ARBA" id="ARBA00001933"/>
    </source>
</evidence>
<evidence type="ECO:0000256" key="3">
    <source>
        <dbReference type="ARBA" id="ARBA00022793"/>
    </source>
</evidence>
<evidence type="ECO:0000256" key="6">
    <source>
        <dbReference type="RuleBase" id="RU000382"/>
    </source>
</evidence>
<dbReference type="InterPro" id="IPR015422">
    <property type="entry name" value="PyrdxlP-dep_Trfase_small"/>
</dbReference>
<comment type="caution">
    <text evidence="7">The sequence shown here is derived from an EMBL/GenBank/DDBJ whole genome shotgun (WGS) entry which is preliminary data.</text>
</comment>
<dbReference type="InterPro" id="IPR015424">
    <property type="entry name" value="PyrdxlP-dep_Trfase"/>
</dbReference>
<keyword evidence="4 6" id="KW-0663">Pyridoxal phosphate</keyword>
<sequence length="300" mass="33152">MSSVEYTRDEDGPADFEHPMDVEEIVLDWLGKLLALPPSFLSSDTDGRAGKGGGVILSTASEAVLVCMLAARARVMVGRPAEDQTRLVVYTSDQGHSCIQKACMIADVVHCHLVANRLGIWCHVDAAYAGSMAVCPELRGAFDGLELADSFNMNPTKSLLVNWECSALWVQDAAPLRMALSLTPEYLRAKNNLLDLKDWQVPLGTRFRAMKLWFVLRSYGAQRLRVYIRHRLHLARRFAAHVRDDERFELAAGPKFGLVCMRLKGASREQNSALLEALNASGKLFMGHTELAGRPQAMPG</sequence>
<evidence type="ECO:0000256" key="2">
    <source>
        <dbReference type="ARBA" id="ARBA00009533"/>
    </source>
</evidence>
<accession>A0AAW1P8T1</accession>
<keyword evidence="3" id="KW-0210">Decarboxylase</keyword>
<dbReference type="GO" id="GO:0030170">
    <property type="term" value="F:pyridoxal phosphate binding"/>
    <property type="evidence" value="ECO:0007669"/>
    <property type="project" value="InterPro"/>
</dbReference>
<dbReference type="AlphaFoldDB" id="A0AAW1P8T1"/>
<reference evidence="7 8" key="1">
    <citation type="journal article" date="2024" name="Nat. Commun.">
        <title>Phylogenomics reveals the evolutionary origins of lichenization in chlorophyte algae.</title>
        <authorList>
            <person name="Puginier C."/>
            <person name="Libourel C."/>
            <person name="Otte J."/>
            <person name="Skaloud P."/>
            <person name="Haon M."/>
            <person name="Grisel S."/>
            <person name="Petersen M."/>
            <person name="Berrin J.G."/>
            <person name="Delaux P.M."/>
            <person name="Dal Grande F."/>
            <person name="Keller J."/>
        </authorList>
    </citation>
    <scope>NUCLEOTIDE SEQUENCE [LARGE SCALE GENOMIC DNA]</scope>
    <source>
        <strain evidence="7 8">SAG 2043</strain>
    </source>
</reference>
<dbReference type="SUPFAM" id="SSF53383">
    <property type="entry name" value="PLP-dependent transferases"/>
    <property type="match status" value="1"/>
</dbReference>
<dbReference type="Proteomes" id="UP001489004">
    <property type="component" value="Unassembled WGS sequence"/>
</dbReference>
<organism evidence="7 8">
    <name type="scientific">[Myrmecia] bisecta</name>
    <dbReference type="NCBI Taxonomy" id="41462"/>
    <lineage>
        <taxon>Eukaryota</taxon>
        <taxon>Viridiplantae</taxon>
        <taxon>Chlorophyta</taxon>
        <taxon>core chlorophytes</taxon>
        <taxon>Trebouxiophyceae</taxon>
        <taxon>Trebouxiales</taxon>
        <taxon>Trebouxiaceae</taxon>
        <taxon>Myrmecia</taxon>
    </lineage>
</organism>
<keyword evidence="8" id="KW-1185">Reference proteome</keyword>
<evidence type="ECO:0000256" key="4">
    <source>
        <dbReference type="ARBA" id="ARBA00022898"/>
    </source>
</evidence>
<evidence type="ECO:0008006" key="9">
    <source>
        <dbReference type="Google" id="ProtNLM"/>
    </source>
</evidence>
<dbReference type="EMBL" id="JALJOR010000016">
    <property type="protein sequence ID" value="KAK9805262.1"/>
    <property type="molecule type" value="Genomic_DNA"/>
</dbReference>
<dbReference type="InterPro" id="IPR002129">
    <property type="entry name" value="PyrdxlP-dep_de-COase"/>
</dbReference>
<dbReference type="InterPro" id="IPR010977">
    <property type="entry name" value="Aromatic_deC"/>
</dbReference>
<comment type="similarity">
    <text evidence="2 6">Belongs to the group II decarboxylase family.</text>
</comment>
<comment type="cofactor">
    <cofactor evidence="1 6">
        <name>pyridoxal 5'-phosphate</name>
        <dbReference type="ChEBI" id="CHEBI:597326"/>
    </cofactor>
</comment>
<evidence type="ECO:0000313" key="8">
    <source>
        <dbReference type="Proteomes" id="UP001489004"/>
    </source>
</evidence>
<dbReference type="InterPro" id="IPR015421">
    <property type="entry name" value="PyrdxlP-dep_Trfase_major"/>
</dbReference>
<dbReference type="GO" id="GO:0005737">
    <property type="term" value="C:cytoplasm"/>
    <property type="evidence" value="ECO:0007669"/>
    <property type="project" value="TreeGrafter"/>
</dbReference>
<dbReference type="GO" id="GO:0016831">
    <property type="term" value="F:carboxy-lyase activity"/>
    <property type="evidence" value="ECO:0007669"/>
    <property type="project" value="UniProtKB-KW"/>
</dbReference>
<name>A0AAW1P8T1_9CHLO</name>
<protein>
    <recommendedName>
        <fullName evidence="9">Dopa decarboxylase</fullName>
    </recommendedName>
</protein>
<evidence type="ECO:0000256" key="5">
    <source>
        <dbReference type="ARBA" id="ARBA00023239"/>
    </source>
</evidence>